<dbReference type="SFLD" id="SFLDG00358">
    <property type="entry name" value="Main_(cytGST)"/>
    <property type="match status" value="1"/>
</dbReference>
<accession>A0ABT0A9T8</accession>
<name>A0ABT0A9T8_9SPHN</name>
<dbReference type="InterPro" id="IPR036282">
    <property type="entry name" value="Glutathione-S-Trfase_C_sf"/>
</dbReference>
<sequence>MTEPFFRIWGRPDSHNVKKVVWFAAELGLAFTRIDMGGSFGFSEEYLAQNPNRLIPTIADGKLTLWESNSIVRYMAAEYGGPRWYLADPIDRALAERWMDWQTGYAAAQKDMYLGLVRTPEEARDTAAIAASKAACERLLAVLDAQLATTPWLSGHQIGVGDIAMGPFIHSWFTLAPETADLPRVHAWYQRLLERPAYAEHVALPLS</sequence>
<dbReference type="PANTHER" id="PTHR44051:SF19">
    <property type="entry name" value="DISULFIDE-BOND OXIDOREDUCTASE YFCG"/>
    <property type="match status" value="1"/>
</dbReference>
<dbReference type="PANTHER" id="PTHR44051">
    <property type="entry name" value="GLUTATHIONE S-TRANSFERASE-RELATED"/>
    <property type="match status" value="1"/>
</dbReference>
<dbReference type="InterPro" id="IPR040079">
    <property type="entry name" value="Glutathione_S-Trfase"/>
</dbReference>
<dbReference type="Pfam" id="PF13417">
    <property type="entry name" value="GST_N_3"/>
    <property type="match status" value="1"/>
</dbReference>
<feature type="domain" description="GST N-terminal" evidence="1">
    <location>
        <begin position="4"/>
        <end position="83"/>
    </location>
</feature>
<proteinExistence type="predicted"/>
<dbReference type="InterPro" id="IPR004045">
    <property type="entry name" value="Glutathione_S-Trfase_N"/>
</dbReference>
<dbReference type="EMBL" id="JALHAT010000004">
    <property type="protein sequence ID" value="MCJ1959961.1"/>
    <property type="molecule type" value="Genomic_DNA"/>
</dbReference>
<dbReference type="SFLD" id="SFLDG01150">
    <property type="entry name" value="Main.1:_Beta-like"/>
    <property type="match status" value="1"/>
</dbReference>
<evidence type="ECO:0000259" key="1">
    <source>
        <dbReference type="PROSITE" id="PS50404"/>
    </source>
</evidence>
<dbReference type="InterPro" id="IPR036249">
    <property type="entry name" value="Thioredoxin-like_sf"/>
</dbReference>
<dbReference type="Pfam" id="PF13410">
    <property type="entry name" value="GST_C_2"/>
    <property type="match status" value="1"/>
</dbReference>
<organism evidence="3 4">
    <name type="scientific">Novosphingobium mangrovi</name>
    <name type="common">ex Hu et al. 2023</name>
    <dbReference type="NCBI Taxonomy" id="2930094"/>
    <lineage>
        <taxon>Bacteria</taxon>
        <taxon>Pseudomonadati</taxon>
        <taxon>Pseudomonadota</taxon>
        <taxon>Alphaproteobacteria</taxon>
        <taxon>Sphingomonadales</taxon>
        <taxon>Sphingomonadaceae</taxon>
        <taxon>Novosphingobium</taxon>
    </lineage>
</organism>
<evidence type="ECO:0000259" key="2">
    <source>
        <dbReference type="PROSITE" id="PS50405"/>
    </source>
</evidence>
<dbReference type="SUPFAM" id="SSF52833">
    <property type="entry name" value="Thioredoxin-like"/>
    <property type="match status" value="1"/>
</dbReference>
<dbReference type="PROSITE" id="PS50405">
    <property type="entry name" value="GST_CTER"/>
    <property type="match status" value="1"/>
</dbReference>
<gene>
    <name evidence="3" type="ORF">MTR65_04645</name>
</gene>
<dbReference type="Gene3D" id="3.40.30.10">
    <property type="entry name" value="Glutaredoxin"/>
    <property type="match status" value="1"/>
</dbReference>
<dbReference type="RefSeq" id="WP_243797585.1">
    <property type="nucleotide sequence ID" value="NZ_JALHAT010000004.1"/>
</dbReference>
<evidence type="ECO:0000313" key="4">
    <source>
        <dbReference type="Proteomes" id="UP001162802"/>
    </source>
</evidence>
<reference evidence="3" key="1">
    <citation type="submission" date="2022-03" db="EMBL/GenBank/DDBJ databases">
        <title>Identification of a novel bacterium isolated from mangrove sediments.</title>
        <authorList>
            <person name="Pan X."/>
        </authorList>
    </citation>
    <scope>NUCLEOTIDE SEQUENCE</scope>
    <source>
        <strain evidence="3">B2637</strain>
    </source>
</reference>
<dbReference type="Gene3D" id="1.20.1050.10">
    <property type="match status" value="1"/>
</dbReference>
<dbReference type="SUPFAM" id="SSF47616">
    <property type="entry name" value="GST C-terminal domain-like"/>
    <property type="match status" value="1"/>
</dbReference>
<dbReference type="InterPro" id="IPR010987">
    <property type="entry name" value="Glutathione-S-Trfase_C-like"/>
</dbReference>
<comment type="caution">
    <text evidence="3">The sequence shown here is derived from an EMBL/GenBank/DDBJ whole genome shotgun (WGS) entry which is preliminary data.</text>
</comment>
<dbReference type="CDD" id="cd03047">
    <property type="entry name" value="GST_N_2"/>
    <property type="match status" value="1"/>
</dbReference>
<dbReference type="PROSITE" id="PS50404">
    <property type="entry name" value="GST_NTER"/>
    <property type="match status" value="1"/>
</dbReference>
<feature type="domain" description="GST C-terminal" evidence="2">
    <location>
        <begin position="88"/>
        <end position="207"/>
    </location>
</feature>
<evidence type="ECO:0000313" key="3">
    <source>
        <dbReference type="EMBL" id="MCJ1959961.1"/>
    </source>
</evidence>
<protein>
    <submittedName>
        <fullName evidence="3">Glutathione S-transferase family protein</fullName>
    </submittedName>
</protein>
<dbReference type="SFLD" id="SFLDS00019">
    <property type="entry name" value="Glutathione_Transferase_(cytos"/>
    <property type="match status" value="1"/>
</dbReference>
<keyword evidence="4" id="KW-1185">Reference proteome</keyword>
<dbReference type="Proteomes" id="UP001162802">
    <property type="component" value="Unassembled WGS sequence"/>
</dbReference>